<proteinExistence type="predicted"/>
<gene>
    <name evidence="2" type="ORF">BN948_02460</name>
</gene>
<dbReference type="RefSeq" id="WP_009517925.1">
    <property type="nucleotide sequence ID" value="NZ_CCAE010000018.1"/>
</dbReference>
<sequence>MDTHELRTAYQAARAKGLRARDAAAAIGVSEGAALAAHIGATDGPTRAVALKTEWLALLQSLKPCGPLLALTRNEGVVHEKTGVYEKLSGEGAIGLALGEDIDLRLFFHQWHAGLAVTELPQNPGNEVLPSLQFFDRHGTAVHKIYVRETTDREAWRRVVGQWQDPAAAPSFEPVSSPTAKASASVDAKAFSEAWGAMTDTHQFFPLLRQFGVERRQSFRLVEGRYTRRVDRHAVRDTLSDASFDGTPIMVFVGSPGCIQIHTGPVKRVEPMEMKGQVWLNVLDPGFNLHLREDLIDEVWVVEKPTSDGVVTSLEAFDAGGELMAMFFGARKPGQAERGAWRGILAQRPTVDAPTPA</sequence>
<dbReference type="GO" id="GO:0006826">
    <property type="term" value="P:iron ion transport"/>
    <property type="evidence" value="ECO:0007669"/>
    <property type="project" value="InterPro"/>
</dbReference>
<dbReference type="Proteomes" id="UP000028878">
    <property type="component" value="Unassembled WGS sequence"/>
</dbReference>
<evidence type="ECO:0000313" key="2">
    <source>
        <dbReference type="EMBL" id="CDN88029.1"/>
    </source>
</evidence>
<dbReference type="InterPro" id="IPR007845">
    <property type="entry name" value="HemS/ChuX_dom"/>
</dbReference>
<protein>
    <submittedName>
        <fullName evidence="2">Hemin-degrading family protein</fullName>
    </submittedName>
</protein>
<feature type="domain" description="Haemin-degrading HemS/ChuX" evidence="1">
    <location>
        <begin position="28"/>
        <end position="162"/>
    </location>
</feature>
<dbReference type="CDD" id="cd16830">
    <property type="entry name" value="HemS-like_N"/>
    <property type="match status" value="1"/>
</dbReference>
<feature type="domain" description="Haemin-degrading HemS/ChuX" evidence="1">
    <location>
        <begin position="212"/>
        <end position="346"/>
    </location>
</feature>
<name>A0A1L1PJV0_HYDIT</name>
<keyword evidence="3" id="KW-1185">Reference proteome</keyword>
<dbReference type="SUPFAM" id="SSF144064">
    <property type="entry name" value="Heme iron utilization protein-like"/>
    <property type="match status" value="1"/>
</dbReference>
<reference evidence="3" key="1">
    <citation type="submission" date="2014-02" db="EMBL/GenBank/DDBJ databases">
        <authorList>
            <person name="Gan H."/>
        </authorList>
    </citation>
    <scope>NUCLEOTIDE SEQUENCE [LARGE SCALE GENOMIC DNA]</scope>
    <source>
        <strain evidence="3">S1</strain>
    </source>
</reference>
<dbReference type="InterPro" id="IPR053733">
    <property type="entry name" value="Heme_Transport_Util_sf"/>
</dbReference>
<evidence type="ECO:0000259" key="1">
    <source>
        <dbReference type="Pfam" id="PF05171"/>
    </source>
</evidence>
<dbReference type="EMBL" id="CCAE010000018">
    <property type="protein sequence ID" value="CDN88029.1"/>
    <property type="molecule type" value="Genomic_DNA"/>
</dbReference>
<reference evidence="3" key="2">
    <citation type="submission" date="2014-11" db="EMBL/GenBank/DDBJ databases">
        <title>Draft genome sequence of Hydrogenophaga intermedia S1.</title>
        <authorList>
            <person name="Gan H.M."/>
            <person name="Chew T.H."/>
            <person name="Stolz A."/>
        </authorList>
    </citation>
    <scope>NUCLEOTIDE SEQUENCE [LARGE SCALE GENOMIC DNA]</scope>
    <source>
        <strain evidence="3">S1</strain>
    </source>
</reference>
<accession>A0A1L1PJV0</accession>
<dbReference type="Pfam" id="PF05171">
    <property type="entry name" value="HemS"/>
    <property type="match status" value="2"/>
</dbReference>
<organism evidence="2 3">
    <name type="scientific">Hydrogenophaga intermedia</name>
    <dbReference type="NCBI Taxonomy" id="65786"/>
    <lineage>
        <taxon>Bacteria</taxon>
        <taxon>Pseudomonadati</taxon>
        <taxon>Pseudomonadota</taxon>
        <taxon>Betaproteobacteria</taxon>
        <taxon>Burkholderiales</taxon>
        <taxon>Comamonadaceae</taxon>
        <taxon>Hydrogenophaga</taxon>
    </lineage>
</organism>
<evidence type="ECO:0000313" key="3">
    <source>
        <dbReference type="Proteomes" id="UP000028878"/>
    </source>
</evidence>
<dbReference type="CDD" id="cd16831">
    <property type="entry name" value="HemS-like_C"/>
    <property type="match status" value="1"/>
</dbReference>
<dbReference type="Gene3D" id="3.40.1570.10">
    <property type="entry name" value="HemS/ChuS/ChuX like domains"/>
    <property type="match status" value="2"/>
</dbReference>
<dbReference type="AlphaFoldDB" id="A0A1L1PJV0"/>